<gene>
    <name evidence="6" type="ORF">CA982_14975</name>
</gene>
<accession>A0A2C9ZJ27</accession>
<evidence type="ECO:0000256" key="4">
    <source>
        <dbReference type="ARBA" id="ARBA00023033"/>
    </source>
</evidence>
<dbReference type="InterPro" id="IPR050172">
    <property type="entry name" value="SsuD_RutA_monooxygenase"/>
</dbReference>
<feature type="domain" description="Luciferase-like" evidence="5">
    <location>
        <begin position="8"/>
        <end position="204"/>
    </location>
</feature>
<dbReference type="Gene3D" id="3.20.20.30">
    <property type="entry name" value="Luciferase-like domain"/>
    <property type="match status" value="1"/>
</dbReference>
<dbReference type="InterPro" id="IPR019923">
    <property type="entry name" value="Lucif-like_OxRdtase_MSMEG_2516"/>
</dbReference>
<keyword evidence="2" id="KW-0288">FMN</keyword>
<dbReference type="Proteomes" id="UP000194632">
    <property type="component" value="Unassembled WGS sequence"/>
</dbReference>
<protein>
    <submittedName>
        <fullName evidence="6">F420-dependent oxidoreductase</fullName>
    </submittedName>
</protein>
<dbReference type="AlphaFoldDB" id="A0A2C9ZJ27"/>
<dbReference type="STRING" id="417102.CA982_14975"/>
<comment type="caution">
    <text evidence="6">The sequence shown here is derived from an EMBL/GenBank/DDBJ whole genome shotgun (WGS) entry which is preliminary data.</text>
</comment>
<dbReference type="EMBL" id="NGFO01000016">
    <property type="protein sequence ID" value="OUC78005.1"/>
    <property type="molecule type" value="Genomic_DNA"/>
</dbReference>
<keyword evidence="7" id="KW-1185">Reference proteome</keyword>
<dbReference type="GO" id="GO:0046306">
    <property type="term" value="P:alkanesulfonate catabolic process"/>
    <property type="evidence" value="ECO:0007669"/>
    <property type="project" value="TreeGrafter"/>
</dbReference>
<evidence type="ECO:0000259" key="5">
    <source>
        <dbReference type="Pfam" id="PF00296"/>
    </source>
</evidence>
<evidence type="ECO:0000313" key="7">
    <source>
        <dbReference type="Proteomes" id="UP000194632"/>
    </source>
</evidence>
<organism evidence="6 7">
    <name type="scientific">Gordonia lacunae</name>
    <dbReference type="NCBI Taxonomy" id="417102"/>
    <lineage>
        <taxon>Bacteria</taxon>
        <taxon>Bacillati</taxon>
        <taxon>Actinomycetota</taxon>
        <taxon>Actinomycetes</taxon>
        <taxon>Mycobacteriales</taxon>
        <taxon>Gordoniaceae</taxon>
        <taxon>Gordonia</taxon>
    </lineage>
</organism>
<dbReference type="RefSeq" id="WP_086536084.1">
    <property type="nucleotide sequence ID" value="NZ_NGFO01000016.1"/>
</dbReference>
<dbReference type="Pfam" id="PF00296">
    <property type="entry name" value="Bac_luciferase"/>
    <property type="match status" value="1"/>
</dbReference>
<keyword evidence="1" id="KW-0285">Flavoprotein</keyword>
<dbReference type="InterPro" id="IPR036661">
    <property type="entry name" value="Luciferase-like_sf"/>
</dbReference>
<dbReference type="GO" id="GO:0008726">
    <property type="term" value="F:alkanesulfonate monooxygenase activity"/>
    <property type="evidence" value="ECO:0007669"/>
    <property type="project" value="TreeGrafter"/>
</dbReference>
<evidence type="ECO:0000256" key="2">
    <source>
        <dbReference type="ARBA" id="ARBA00022643"/>
    </source>
</evidence>
<keyword evidence="3" id="KW-0560">Oxidoreductase</keyword>
<name>A0A2C9ZJ27_9ACTN</name>
<sequence>MTSHPKRPFRFAAQVYRSETGAQWRDTARMVEDLGYSALHVSDHYIGPGPALDPTAHRPVTLAPIASMAVAAEVTDELVIGCRMFCTSYHEPVALAKEAATLAMFAPGRIEVGLGAGWLGAEYEAMGVPFPPARERIDRLAATVELCQQQFAGSPIDVDRGGVRASGFAPLPVPEKSPPIMIGGGARRVLTLAGATADIVSINFNNRSGKLGSDSVATSTVAETHKKLDWVRAGAGGRMADIELETGAYFIAIDGATDVTEESLCERTGFTSAELRAFPHALVGSVDDICEQLEQRREEFGFSYFTIGDRALEQFAPVVARMTGK</sequence>
<keyword evidence="4" id="KW-0503">Monooxygenase</keyword>
<dbReference type="InterPro" id="IPR011251">
    <property type="entry name" value="Luciferase-like_dom"/>
</dbReference>
<dbReference type="PANTHER" id="PTHR42847">
    <property type="entry name" value="ALKANESULFONATE MONOOXYGENASE"/>
    <property type="match status" value="1"/>
</dbReference>
<evidence type="ECO:0000256" key="1">
    <source>
        <dbReference type="ARBA" id="ARBA00022630"/>
    </source>
</evidence>
<dbReference type="OrthoDB" id="4029802at2"/>
<evidence type="ECO:0000313" key="6">
    <source>
        <dbReference type="EMBL" id="OUC78005.1"/>
    </source>
</evidence>
<proteinExistence type="predicted"/>
<dbReference type="NCBIfam" id="TIGR03621">
    <property type="entry name" value="F420_MSMEG_2516"/>
    <property type="match status" value="1"/>
</dbReference>
<dbReference type="CDD" id="cd01097">
    <property type="entry name" value="Tetrahydromethanopterin_reductase"/>
    <property type="match status" value="1"/>
</dbReference>
<evidence type="ECO:0000256" key="3">
    <source>
        <dbReference type="ARBA" id="ARBA00023002"/>
    </source>
</evidence>
<dbReference type="SUPFAM" id="SSF51679">
    <property type="entry name" value="Bacterial luciferase-like"/>
    <property type="match status" value="1"/>
</dbReference>
<reference evidence="6 7" key="1">
    <citation type="submission" date="2017-05" db="EMBL/GenBank/DDBJ databases">
        <title>Biotechnological potential of actinobacteria isolated from South African environments.</title>
        <authorList>
            <person name="Le Roes-Hill M."/>
            <person name="Prins A."/>
            <person name="Durrell K.A."/>
        </authorList>
    </citation>
    <scope>NUCLEOTIDE SEQUENCE [LARGE SCALE GENOMIC DNA]</scope>
    <source>
        <strain evidence="6">BS2</strain>
    </source>
</reference>
<dbReference type="PANTHER" id="PTHR42847:SF4">
    <property type="entry name" value="ALKANESULFONATE MONOOXYGENASE-RELATED"/>
    <property type="match status" value="1"/>
</dbReference>